<proteinExistence type="inferred from homology"/>
<dbReference type="Pfam" id="PF01569">
    <property type="entry name" value="PAP2"/>
    <property type="match status" value="1"/>
</dbReference>
<feature type="transmembrane region" description="Helical" evidence="6">
    <location>
        <begin position="288"/>
        <end position="307"/>
    </location>
</feature>
<dbReference type="OrthoDB" id="8907274at2759"/>
<dbReference type="EMBL" id="AZBU02000001">
    <property type="protein sequence ID" value="TMS32233.1"/>
    <property type="molecule type" value="Genomic_DNA"/>
</dbReference>
<name>A0A4V6I6W6_STECR</name>
<keyword evidence="4 6" id="KW-1133">Transmembrane helix</keyword>
<evidence type="ECO:0000256" key="1">
    <source>
        <dbReference type="ARBA" id="ARBA00004141"/>
    </source>
</evidence>
<dbReference type="GO" id="GO:0008195">
    <property type="term" value="F:phosphatidate phosphatase activity"/>
    <property type="evidence" value="ECO:0007669"/>
    <property type="project" value="TreeGrafter"/>
</dbReference>
<evidence type="ECO:0000256" key="4">
    <source>
        <dbReference type="ARBA" id="ARBA00022989"/>
    </source>
</evidence>
<sequence>MFEEEPVPIVVFTRLIGGAFHRNIRAPRYKIFGRYKYFGCGDLLEEGNMSTSISLSRVVCDFLVLVACAIPLLIFHEFVKPYKRGFYCDDESIRYPLLASTVTRQMLIVVGILIPSALILATEVFRTLAWEKKCAHQFKSYHMRNTHVHRLIVRLYIFIGYFFLGVCFNQLMVDIAKYTIGRQRPHFMEVCKPNVGYKNCGMNHTYITDFWCTTTDKKLIHEAQLSFYSGHSSFSFYAAWYTSLYLQARLYRPLFSRLLLPVIQFSLFGGAAFVAYSRVSDYHHWSDVLVGSAMGSVIGIMMAMFIAEVFKRREIPSCVEMTIDGHQVNLMPLEKRPHDPELGATAVPSNTVVQTQTVLMTHDVHGPSSYNSGPVQAQRITPVQRITTDV</sequence>
<evidence type="ECO:0000259" key="7">
    <source>
        <dbReference type="SMART" id="SM00014"/>
    </source>
</evidence>
<reference evidence="8 9" key="1">
    <citation type="journal article" date="2015" name="Genome Biol.">
        <title>Comparative genomics of Steinernema reveals deeply conserved gene regulatory networks.</title>
        <authorList>
            <person name="Dillman A.R."/>
            <person name="Macchietto M."/>
            <person name="Porter C.F."/>
            <person name="Rogers A."/>
            <person name="Williams B."/>
            <person name="Antoshechkin I."/>
            <person name="Lee M.M."/>
            <person name="Goodwin Z."/>
            <person name="Lu X."/>
            <person name="Lewis E.E."/>
            <person name="Goodrich-Blair H."/>
            <person name="Stock S.P."/>
            <person name="Adams B.J."/>
            <person name="Sternberg P.W."/>
            <person name="Mortazavi A."/>
        </authorList>
    </citation>
    <scope>NUCLEOTIDE SEQUENCE [LARGE SCALE GENOMIC DNA]</scope>
    <source>
        <strain evidence="8 9">ALL</strain>
    </source>
</reference>
<comment type="subcellular location">
    <subcellularLocation>
        <location evidence="1">Membrane</location>
        <topology evidence="1">Multi-pass membrane protein</topology>
    </subcellularLocation>
</comment>
<protein>
    <recommendedName>
        <fullName evidence="7">Phosphatidic acid phosphatase type 2/haloperoxidase domain-containing protein</fullName>
    </recommendedName>
</protein>
<evidence type="ECO:0000256" key="6">
    <source>
        <dbReference type="SAM" id="Phobius"/>
    </source>
</evidence>
<dbReference type="EMBL" id="CM016762">
    <property type="protein sequence ID" value="TMS32233.1"/>
    <property type="molecule type" value="Genomic_DNA"/>
</dbReference>
<dbReference type="InterPro" id="IPR036938">
    <property type="entry name" value="PAP2/HPO_sf"/>
</dbReference>
<dbReference type="AlphaFoldDB" id="A0A4V6I6W6"/>
<dbReference type="GO" id="GO:0046839">
    <property type="term" value="P:phospholipid dephosphorylation"/>
    <property type="evidence" value="ECO:0007669"/>
    <property type="project" value="TreeGrafter"/>
</dbReference>
<dbReference type="SMART" id="SM00014">
    <property type="entry name" value="acidPPc"/>
    <property type="match status" value="1"/>
</dbReference>
<feature type="transmembrane region" description="Helical" evidence="6">
    <location>
        <begin position="258"/>
        <end position="276"/>
    </location>
</feature>
<organism evidence="8 9">
    <name type="scientific">Steinernema carpocapsae</name>
    <name type="common">Entomopathogenic nematode</name>
    <dbReference type="NCBI Taxonomy" id="34508"/>
    <lineage>
        <taxon>Eukaryota</taxon>
        <taxon>Metazoa</taxon>
        <taxon>Ecdysozoa</taxon>
        <taxon>Nematoda</taxon>
        <taxon>Chromadorea</taxon>
        <taxon>Rhabditida</taxon>
        <taxon>Tylenchina</taxon>
        <taxon>Panagrolaimomorpha</taxon>
        <taxon>Strongyloidoidea</taxon>
        <taxon>Steinernematidae</taxon>
        <taxon>Steinernema</taxon>
    </lineage>
</organism>
<dbReference type="SUPFAM" id="SSF48317">
    <property type="entry name" value="Acid phosphatase/Vanadium-dependent haloperoxidase"/>
    <property type="match status" value="1"/>
</dbReference>
<dbReference type="GO" id="GO:0005886">
    <property type="term" value="C:plasma membrane"/>
    <property type="evidence" value="ECO:0007669"/>
    <property type="project" value="TreeGrafter"/>
</dbReference>
<dbReference type="PANTHER" id="PTHR10165">
    <property type="entry name" value="LIPID PHOSPHATE PHOSPHATASE"/>
    <property type="match status" value="1"/>
</dbReference>
<feature type="domain" description="Phosphatidic acid phosphatase type 2/haloperoxidase" evidence="7">
    <location>
        <begin position="159"/>
        <end position="303"/>
    </location>
</feature>
<dbReference type="PANTHER" id="PTHR10165:SF201">
    <property type="entry name" value="PHOSPHATIDIC ACID PHOSPHATASE TYPE 2_HALOPEROXIDASE DOMAIN-CONTAINING PROTEIN"/>
    <property type="match status" value="1"/>
</dbReference>
<comment type="caution">
    <text evidence="8">The sequence shown here is derived from an EMBL/GenBank/DDBJ whole genome shotgun (WGS) entry which is preliminary data.</text>
</comment>
<gene>
    <name evidence="8" type="ORF">L596_000102</name>
</gene>
<dbReference type="Proteomes" id="UP000298663">
    <property type="component" value="Chromosome X"/>
</dbReference>
<comment type="similarity">
    <text evidence="2">Belongs to the PA-phosphatase related phosphoesterase family.</text>
</comment>
<evidence type="ECO:0000313" key="8">
    <source>
        <dbReference type="EMBL" id="TMS32233.1"/>
    </source>
</evidence>
<dbReference type="FunFam" id="1.20.144.10:FF:000031">
    <property type="entry name" value="PhosphoLipid PhosPhatase homolog"/>
    <property type="match status" value="1"/>
</dbReference>
<dbReference type="GO" id="GO:0006644">
    <property type="term" value="P:phospholipid metabolic process"/>
    <property type="evidence" value="ECO:0007669"/>
    <property type="project" value="InterPro"/>
</dbReference>
<feature type="transmembrane region" description="Helical" evidence="6">
    <location>
        <begin position="225"/>
        <end position="246"/>
    </location>
</feature>
<evidence type="ECO:0000256" key="2">
    <source>
        <dbReference type="ARBA" id="ARBA00008816"/>
    </source>
</evidence>
<evidence type="ECO:0000256" key="5">
    <source>
        <dbReference type="ARBA" id="ARBA00023136"/>
    </source>
</evidence>
<feature type="transmembrane region" description="Helical" evidence="6">
    <location>
        <begin position="151"/>
        <end position="172"/>
    </location>
</feature>
<dbReference type="CDD" id="cd03384">
    <property type="entry name" value="PAP2_wunen"/>
    <property type="match status" value="1"/>
</dbReference>
<dbReference type="InterPro" id="IPR043216">
    <property type="entry name" value="PAP-like"/>
</dbReference>
<keyword evidence="5 6" id="KW-0472">Membrane</keyword>
<keyword evidence="9" id="KW-1185">Reference proteome</keyword>
<dbReference type="GO" id="GO:0007165">
    <property type="term" value="P:signal transduction"/>
    <property type="evidence" value="ECO:0007669"/>
    <property type="project" value="TreeGrafter"/>
</dbReference>
<keyword evidence="3 6" id="KW-0812">Transmembrane</keyword>
<reference evidence="8 9" key="2">
    <citation type="journal article" date="2019" name="G3 (Bethesda)">
        <title>Hybrid Assembly of the Genome of the Entomopathogenic Nematode Steinernema carpocapsae Identifies the X-Chromosome.</title>
        <authorList>
            <person name="Serra L."/>
            <person name="Macchietto M."/>
            <person name="Macias-Munoz A."/>
            <person name="McGill C.J."/>
            <person name="Rodriguez I.M."/>
            <person name="Rodriguez B."/>
            <person name="Murad R."/>
            <person name="Mortazavi A."/>
        </authorList>
    </citation>
    <scope>NUCLEOTIDE SEQUENCE [LARGE SCALE GENOMIC DNA]</scope>
    <source>
        <strain evidence="8 9">ALL</strain>
    </source>
</reference>
<evidence type="ECO:0000256" key="3">
    <source>
        <dbReference type="ARBA" id="ARBA00022692"/>
    </source>
</evidence>
<dbReference type="Gene3D" id="1.20.144.10">
    <property type="entry name" value="Phosphatidic acid phosphatase type 2/haloperoxidase"/>
    <property type="match status" value="1"/>
</dbReference>
<dbReference type="InterPro" id="IPR000326">
    <property type="entry name" value="PAP2/HPO"/>
</dbReference>
<feature type="transmembrane region" description="Helical" evidence="6">
    <location>
        <begin position="106"/>
        <end position="130"/>
    </location>
</feature>
<evidence type="ECO:0000313" key="9">
    <source>
        <dbReference type="Proteomes" id="UP000298663"/>
    </source>
</evidence>
<accession>A0A4V6I6W6</accession>
<feature type="transmembrane region" description="Helical" evidence="6">
    <location>
        <begin position="58"/>
        <end position="76"/>
    </location>
</feature>